<evidence type="ECO:0000313" key="2">
    <source>
        <dbReference type="EMBL" id="GIY94598.1"/>
    </source>
</evidence>
<evidence type="ECO:0000313" key="3">
    <source>
        <dbReference type="Proteomes" id="UP001054945"/>
    </source>
</evidence>
<name>A0AAV4XJM1_CAEEX</name>
<dbReference type="Proteomes" id="UP001054945">
    <property type="component" value="Unassembled WGS sequence"/>
</dbReference>
<feature type="compositionally biased region" description="Basic and acidic residues" evidence="1">
    <location>
        <begin position="81"/>
        <end position="90"/>
    </location>
</feature>
<dbReference type="EMBL" id="BPLR01017803">
    <property type="protein sequence ID" value="GIY94598.1"/>
    <property type="molecule type" value="Genomic_DNA"/>
</dbReference>
<comment type="caution">
    <text evidence="2">The sequence shown here is derived from an EMBL/GenBank/DDBJ whole genome shotgun (WGS) entry which is preliminary data.</text>
</comment>
<feature type="region of interest" description="Disordered" evidence="1">
    <location>
        <begin position="78"/>
        <end position="161"/>
    </location>
</feature>
<keyword evidence="3" id="KW-1185">Reference proteome</keyword>
<sequence length="161" mass="18213">MIKFGYFRFNKRCRTGSSRGFTGNENGTPGIILIQGDKLRLHDRSNISVQEFSESDFNLPWYFLSNKAYHSKIYHAHRSQAIKEREKESLHAPGSSRDNPSISATTVPSTDGMKPQHCLFDGAQIHPEEAPPRGCRRKDRGAEKRLLSRIKTPKPDSSGLK</sequence>
<dbReference type="AlphaFoldDB" id="A0AAV4XJM1"/>
<accession>A0AAV4XJM1</accession>
<reference evidence="2 3" key="1">
    <citation type="submission" date="2021-06" db="EMBL/GenBank/DDBJ databases">
        <title>Caerostris extrusa draft genome.</title>
        <authorList>
            <person name="Kono N."/>
            <person name="Arakawa K."/>
        </authorList>
    </citation>
    <scope>NUCLEOTIDE SEQUENCE [LARGE SCALE GENOMIC DNA]</scope>
</reference>
<proteinExistence type="predicted"/>
<protein>
    <submittedName>
        <fullName evidence="2">Uncharacterized protein</fullName>
    </submittedName>
</protein>
<feature type="compositionally biased region" description="Polar residues" evidence="1">
    <location>
        <begin position="96"/>
        <end position="109"/>
    </location>
</feature>
<organism evidence="2 3">
    <name type="scientific">Caerostris extrusa</name>
    <name type="common">Bark spider</name>
    <name type="synonym">Caerostris bankana</name>
    <dbReference type="NCBI Taxonomy" id="172846"/>
    <lineage>
        <taxon>Eukaryota</taxon>
        <taxon>Metazoa</taxon>
        <taxon>Ecdysozoa</taxon>
        <taxon>Arthropoda</taxon>
        <taxon>Chelicerata</taxon>
        <taxon>Arachnida</taxon>
        <taxon>Araneae</taxon>
        <taxon>Araneomorphae</taxon>
        <taxon>Entelegynae</taxon>
        <taxon>Araneoidea</taxon>
        <taxon>Araneidae</taxon>
        <taxon>Caerostris</taxon>
    </lineage>
</organism>
<evidence type="ECO:0000256" key="1">
    <source>
        <dbReference type="SAM" id="MobiDB-lite"/>
    </source>
</evidence>
<gene>
    <name evidence="2" type="ORF">CEXT_5541</name>
</gene>